<feature type="region of interest" description="Disordered" evidence="1">
    <location>
        <begin position="37"/>
        <end position="124"/>
    </location>
</feature>
<evidence type="ECO:0000313" key="2">
    <source>
        <dbReference type="EMBL" id="KNE86707.1"/>
    </source>
</evidence>
<accession>A0A0L0UHX9</accession>
<feature type="compositionally biased region" description="Basic residues" evidence="1">
    <location>
        <begin position="96"/>
        <end position="124"/>
    </location>
</feature>
<keyword evidence="3" id="KW-1185">Reference proteome</keyword>
<name>A0A0L0UHX9_9BASI</name>
<evidence type="ECO:0000256" key="1">
    <source>
        <dbReference type="SAM" id="MobiDB-lite"/>
    </source>
</evidence>
<protein>
    <submittedName>
        <fullName evidence="2">Uncharacterized protein</fullName>
    </submittedName>
</protein>
<feature type="non-terminal residue" evidence="2">
    <location>
        <position position="124"/>
    </location>
</feature>
<organism evidence="2 3">
    <name type="scientific">Puccinia striiformis f. sp. tritici PST-78</name>
    <dbReference type="NCBI Taxonomy" id="1165861"/>
    <lineage>
        <taxon>Eukaryota</taxon>
        <taxon>Fungi</taxon>
        <taxon>Dikarya</taxon>
        <taxon>Basidiomycota</taxon>
        <taxon>Pucciniomycotina</taxon>
        <taxon>Pucciniomycetes</taxon>
        <taxon>Pucciniales</taxon>
        <taxon>Pucciniaceae</taxon>
        <taxon>Puccinia</taxon>
    </lineage>
</organism>
<comment type="caution">
    <text evidence="2">The sequence shown here is derived from an EMBL/GenBank/DDBJ whole genome shotgun (WGS) entry which is preliminary data.</text>
</comment>
<proteinExistence type="predicted"/>
<reference evidence="3" key="1">
    <citation type="submission" date="2014-03" db="EMBL/GenBank/DDBJ databases">
        <title>The Genome Sequence of Puccinia striiformis f. sp. tritici PST-78.</title>
        <authorList>
            <consortium name="The Broad Institute Genome Sequencing Platform"/>
            <person name="Cuomo C."/>
            <person name="Hulbert S."/>
            <person name="Chen X."/>
            <person name="Walker B."/>
            <person name="Young S.K."/>
            <person name="Zeng Q."/>
            <person name="Gargeya S."/>
            <person name="Fitzgerald M."/>
            <person name="Haas B."/>
            <person name="Abouelleil A."/>
            <person name="Alvarado L."/>
            <person name="Arachchi H.M."/>
            <person name="Berlin A.M."/>
            <person name="Chapman S.B."/>
            <person name="Goldberg J."/>
            <person name="Griggs A."/>
            <person name="Gujja S."/>
            <person name="Hansen M."/>
            <person name="Howarth C."/>
            <person name="Imamovic A."/>
            <person name="Larimer J."/>
            <person name="McCowan C."/>
            <person name="Montmayeur A."/>
            <person name="Murphy C."/>
            <person name="Neiman D."/>
            <person name="Pearson M."/>
            <person name="Priest M."/>
            <person name="Roberts A."/>
            <person name="Saif S."/>
            <person name="Shea T."/>
            <person name="Sisk P."/>
            <person name="Sykes S."/>
            <person name="Wortman J."/>
            <person name="Nusbaum C."/>
            <person name="Birren B."/>
        </authorList>
    </citation>
    <scope>NUCLEOTIDE SEQUENCE [LARGE SCALE GENOMIC DNA]</scope>
    <source>
        <strain evidence="3">race PST-78</strain>
    </source>
</reference>
<gene>
    <name evidence="2" type="ORF">PSTG_19929</name>
</gene>
<feature type="compositionally biased region" description="Basic and acidic residues" evidence="1">
    <location>
        <begin position="47"/>
        <end position="60"/>
    </location>
</feature>
<evidence type="ECO:0000313" key="3">
    <source>
        <dbReference type="Proteomes" id="UP000054564"/>
    </source>
</evidence>
<sequence>IFGAERTWLALAHRPRGRRGRRLDRLRLRRLPALLPQRQRRLAPGRLADEERRRPPDRALQRLGAAAEPRRRDHRRRRAGGVQARLRQPHGDLAHLRGRLRPRALRRAHRHPRRRRLLPRLPRL</sequence>
<feature type="non-terminal residue" evidence="2">
    <location>
        <position position="1"/>
    </location>
</feature>
<dbReference type="EMBL" id="AJIL01008466">
    <property type="protein sequence ID" value="KNE86707.1"/>
    <property type="molecule type" value="Genomic_DNA"/>
</dbReference>
<dbReference type="Proteomes" id="UP000054564">
    <property type="component" value="Unassembled WGS sequence"/>
</dbReference>
<dbReference type="AlphaFoldDB" id="A0A0L0UHX9"/>